<proteinExistence type="predicted"/>
<reference evidence="7" key="2">
    <citation type="submission" date="2021-04" db="EMBL/GenBank/DDBJ databases">
        <authorList>
            <person name="Gilroy R."/>
        </authorList>
    </citation>
    <scope>NUCLEOTIDE SEQUENCE</scope>
    <source>
        <strain evidence="7">ChiHjej12B11-14209</strain>
    </source>
</reference>
<feature type="region of interest" description="Disordered" evidence="5">
    <location>
        <begin position="161"/>
        <end position="184"/>
    </location>
</feature>
<comment type="caution">
    <text evidence="7">The sequence shown here is derived from an EMBL/GenBank/DDBJ whole genome shotgun (WGS) entry which is preliminary data.</text>
</comment>
<evidence type="ECO:0000256" key="2">
    <source>
        <dbReference type="ARBA" id="ARBA00022723"/>
    </source>
</evidence>
<feature type="domain" description="4Fe-4S ferredoxin-type" evidence="6">
    <location>
        <begin position="181"/>
        <end position="211"/>
    </location>
</feature>
<keyword evidence="2" id="KW-0479">Metal-binding</keyword>
<dbReference type="Proteomes" id="UP000824062">
    <property type="component" value="Unassembled WGS sequence"/>
</dbReference>
<dbReference type="GO" id="GO:0051539">
    <property type="term" value="F:4 iron, 4 sulfur cluster binding"/>
    <property type="evidence" value="ECO:0007669"/>
    <property type="project" value="UniProtKB-KW"/>
</dbReference>
<evidence type="ECO:0000256" key="1">
    <source>
        <dbReference type="ARBA" id="ARBA00022485"/>
    </source>
</evidence>
<dbReference type="PROSITE" id="PS00198">
    <property type="entry name" value="4FE4S_FER_1"/>
    <property type="match status" value="1"/>
</dbReference>
<reference evidence="7" key="1">
    <citation type="journal article" date="2021" name="PeerJ">
        <title>Extensive microbial diversity within the chicken gut microbiome revealed by metagenomics and culture.</title>
        <authorList>
            <person name="Gilroy R."/>
            <person name="Ravi A."/>
            <person name="Getino M."/>
            <person name="Pursley I."/>
            <person name="Horton D.L."/>
            <person name="Alikhan N.F."/>
            <person name="Baker D."/>
            <person name="Gharbi K."/>
            <person name="Hall N."/>
            <person name="Watson M."/>
            <person name="Adriaenssens E.M."/>
            <person name="Foster-Nyarko E."/>
            <person name="Jarju S."/>
            <person name="Secka A."/>
            <person name="Antonio M."/>
            <person name="Oren A."/>
            <person name="Chaudhuri R.R."/>
            <person name="La Ragione R."/>
            <person name="Hildebrand F."/>
            <person name="Pallen M.J."/>
        </authorList>
    </citation>
    <scope>NUCLEOTIDE SEQUENCE</scope>
    <source>
        <strain evidence="7">ChiHjej12B11-14209</strain>
    </source>
</reference>
<feature type="domain" description="4Fe-4S ferredoxin-type" evidence="6">
    <location>
        <begin position="215"/>
        <end position="239"/>
    </location>
</feature>
<dbReference type="InterPro" id="IPR050572">
    <property type="entry name" value="Fe-S_Ferredoxin"/>
</dbReference>
<evidence type="ECO:0000256" key="4">
    <source>
        <dbReference type="ARBA" id="ARBA00023014"/>
    </source>
</evidence>
<organism evidence="7 8">
    <name type="scientific">Candidatus Olsenella pullistercoris</name>
    <dbReference type="NCBI Taxonomy" id="2838712"/>
    <lineage>
        <taxon>Bacteria</taxon>
        <taxon>Bacillati</taxon>
        <taxon>Actinomycetota</taxon>
        <taxon>Coriobacteriia</taxon>
        <taxon>Coriobacteriales</taxon>
        <taxon>Atopobiaceae</taxon>
        <taxon>Olsenella</taxon>
    </lineage>
</organism>
<dbReference type="PANTHER" id="PTHR43687">
    <property type="entry name" value="ADENYLYLSULFATE REDUCTASE, BETA SUBUNIT"/>
    <property type="match status" value="1"/>
</dbReference>
<protein>
    <submittedName>
        <fullName evidence="7">4Fe-4S binding protein</fullName>
    </submittedName>
</protein>
<dbReference type="InterPro" id="IPR017900">
    <property type="entry name" value="4Fe4S_Fe_S_CS"/>
</dbReference>
<evidence type="ECO:0000313" key="8">
    <source>
        <dbReference type="Proteomes" id="UP000824062"/>
    </source>
</evidence>
<evidence type="ECO:0000256" key="5">
    <source>
        <dbReference type="SAM" id="MobiDB-lite"/>
    </source>
</evidence>
<dbReference type="EMBL" id="DXBM01000039">
    <property type="protein sequence ID" value="HIZ46253.1"/>
    <property type="molecule type" value="Genomic_DNA"/>
</dbReference>
<evidence type="ECO:0000259" key="6">
    <source>
        <dbReference type="PROSITE" id="PS51379"/>
    </source>
</evidence>
<dbReference type="InterPro" id="IPR017896">
    <property type="entry name" value="4Fe4S_Fe-S-bd"/>
</dbReference>
<dbReference type="Gene3D" id="3.30.70.20">
    <property type="match status" value="1"/>
</dbReference>
<keyword evidence="3" id="KW-0408">Iron</keyword>
<gene>
    <name evidence="7" type="ORF">IAA19_04460</name>
</gene>
<sequence length="262" mass="26839">MRVVEVCFSPTGGTRRAADVVARALARELGTGTPVAHDLTGPSADASQVTLGAGDLVLLAVPSFAGRVPAVAAERLARLRGSGALAVLVCAYGNRAFEDTLVELQDLAEAAGLLPVAGIAAVTEHSIARRIAAGRPDGSDERALASLSARVAEKVAQLPEGVRPASPELPGSRPYKDARPTGPVPAPTEACVRCGACARACPVGVIDARGPALADAARCVSCMRCVSICPHDARRADAGELAAIESRLAPLCSVRKEPELFL</sequence>
<dbReference type="PROSITE" id="PS51379">
    <property type="entry name" value="4FE4S_FER_2"/>
    <property type="match status" value="2"/>
</dbReference>
<dbReference type="SUPFAM" id="SSF54862">
    <property type="entry name" value="4Fe-4S ferredoxins"/>
    <property type="match status" value="1"/>
</dbReference>
<accession>A0A9D2JE44</accession>
<dbReference type="AlphaFoldDB" id="A0A9D2JE44"/>
<dbReference type="Pfam" id="PF12838">
    <property type="entry name" value="Fer4_7"/>
    <property type="match status" value="1"/>
</dbReference>
<keyword evidence="1" id="KW-0004">4Fe-4S</keyword>
<evidence type="ECO:0000256" key="3">
    <source>
        <dbReference type="ARBA" id="ARBA00023004"/>
    </source>
</evidence>
<keyword evidence="4" id="KW-0411">Iron-sulfur</keyword>
<dbReference type="InterPro" id="IPR029039">
    <property type="entry name" value="Flavoprotein-like_sf"/>
</dbReference>
<dbReference type="Gene3D" id="3.40.50.360">
    <property type="match status" value="1"/>
</dbReference>
<name>A0A9D2JE44_9ACTN</name>
<evidence type="ECO:0000313" key="7">
    <source>
        <dbReference type="EMBL" id="HIZ46253.1"/>
    </source>
</evidence>
<dbReference type="SUPFAM" id="SSF52218">
    <property type="entry name" value="Flavoproteins"/>
    <property type="match status" value="1"/>
</dbReference>
<dbReference type="GO" id="GO:0046872">
    <property type="term" value="F:metal ion binding"/>
    <property type="evidence" value="ECO:0007669"/>
    <property type="project" value="UniProtKB-KW"/>
</dbReference>
<dbReference type="PANTHER" id="PTHR43687:SF1">
    <property type="entry name" value="FERREDOXIN III"/>
    <property type="match status" value="1"/>
</dbReference>